<dbReference type="EMBL" id="MBTG01000015">
    <property type="protein sequence ID" value="OPH56677.1"/>
    <property type="molecule type" value="Genomic_DNA"/>
</dbReference>
<dbReference type="Pfam" id="PF13229">
    <property type="entry name" value="Beta_helix"/>
    <property type="match status" value="1"/>
</dbReference>
<dbReference type="RefSeq" id="WP_079414139.1">
    <property type="nucleotide sequence ID" value="NZ_MBTG01000015.1"/>
</dbReference>
<sequence length="711" mass="76221">MYRFVFILCSVCLCLLPVWPNASHAETAAPASVSSQERIYELDLAKWHIYNDNSHAVETTDGFNDALKWAHDQGYNVFKVPAGTYLIAKGTDGTWDARGRINMVSDMKFWLDEKAVIQKEQNGFPGYTTLLVGVGVKNVTIAGGTYRGDRDTHDYSKGGTHEGGYGIATKGAINVTIDGVKTNNFTGDGLYIAGGSGYMQDLYENGFESGGLDDQGKLTKDSSKIRTKASWKLTDPSFDLTHSLIIDNGHQLPNVYDIYFYKADGTFISKIKQQPQGKYVPIPAGSDSMRLAFSGTIQKGTYVEIWNRVQSTNITIRNADSSFNRRQGLSISGGKNVTVQNSAFHDIGGKGGTAPMAGIDVEGGAGDNGFINENITIKNNKFYKNSRYDVIFYDGHDGLLENNHLASAGAIGLAVSEPFTGATIKDNNFEGTSIYASHDVTFIGNSISDSLTHFDGPNINIKGMTATNTNFAISSSKPFGVTASDITINLTKKTAEAGLSIWLNPVHLTNVTITGAPALRAVSGGNVEGNIFDNLTVTGYNSTYGLDLPPGTYNNCVFKGPTDGGKAVPGVGKSGKYVFNNCSFTGYGGLTAGNENLDLTITNSKFNISGNTSAISVTAAKKVHIENNQITASGITSASTEIIKLNDYWQKAQPNLILSATIKGNTITSNMEAVGISTMYAGTGAPAFQIWNNILNKAILKLKANDIHSNN</sequence>
<protein>
    <recommendedName>
        <fullName evidence="2">Right handed beta helix domain-containing protein</fullName>
    </recommendedName>
</protein>
<gene>
    <name evidence="3" type="ORF">BC351_27435</name>
</gene>
<dbReference type="AlphaFoldDB" id="A0A1V4HIT5"/>
<feature type="chain" id="PRO_5039691329" description="Right handed beta helix domain-containing protein" evidence="1">
    <location>
        <begin position="25"/>
        <end position="711"/>
    </location>
</feature>
<comment type="caution">
    <text evidence="3">The sequence shown here is derived from an EMBL/GenBank/DDBJ whole genome shotgun (WGS) entry which is preliminary data.</text>
</comment>
<evidence type="ECO:0000256" key="1">
    <source>
        <dbReference type="SAM" id="SignalP"/>
    </source>
</evidence>
<evidence type="ECO:0000259" key="2">
    <source>
        <dbReference type="Pfam" id="PF13229"/>
    </source>
</evidence>
<evidence type="ECO:0000313" key="3">
    <source>
        <dbReference type="EMBL" id="OPH56677.1"/>
    </source>
</evidence>
<dbReference type="STRING" id="1469647.BC351_27435"/>
<accession>A0A1V4HIT5</accession>
<dbReference type="InterPro" id="IPR012334">
    <property type="entry name" value="Pectin_lyas_fold"/>
</dbReference>
<dbReference type="Gene3D" id="2.160.20.10">
    <property type="entry name" value="Single-stranded right-handed beta-helix, Pectin lyase-like"/>
    <property type="match status" value="3"/>
</dbReference>
<dbReference type="InterPro" id="IPR006626">
    <property type="entry name" value="PbH1"/>
</dbReference>
<dbReference type="InterPro" id="IPR039448">
    <property type="entry name" value="Beta_helix"/>
</dbReference>
<dbReference type="SUPFAM" id="SSF51126">
    <property type="entry name" value="Pectin lyase-like"/>
    <property type="match status" value="2"/>
</dbReference>
<feature type="signal peptide" evidence="1">
    <location>
        <begin position="1"/>
        <end position="24"/>
    </location>
</feature>
<name>A0A1V4HIT5_9BACL</name>
<proteinExistence type="predicted"/>
<keyword evidence="4" id="KW-1185">Reference proteome</keyword>
<dbReference type="Proteomes" id="UP000190626">
    <property type="component" value="Unassembled WGS sequence"/>
</dbReference>
<dbReference type="InterPro" id="IPR011050">
    <property type="entry name" value="Pectin_lyase_fold/virulence"/>
</dbReference>
<organism evidence="3 4">
    <name type="scientific">Paenibacillus ferrarius</name>
    <dbReference type="NCBI Taxonomy" id="1469647"/>
    <lineage>
        <taxon>Bacteria</taxon>
        <taxon>Bacillati</taxon>
        <taxon>Bacillota</taxon>
        <taxon>Bacilli</taxon>
        <taxon>Bacillales</taxon>
        <taxon>Paenibacillaceae</taxon>
        <taxon>Paenibacillus</taxon>
    </lineage>
</organism>
<feature type="domain" description="Right handed beta helix" evidence="2">
    <location>
        <begin position="373"/>
        <end position="502"/>
    </location>
</feature>
<evidence type="ECO:0000313" key="4">
    <source>
        <dbReference type="Proteomes" id="UP000190626"/>
    </source>
</evidence>
<keyword evidence="1" id="KW-0732">Signal</keyword>
<reference evidence="4" key="1">
    <citation type="submission" date="2016-07" db="EMBL/GenBank/DDBJ databases">
        <authorList>
            <person name="Florea S."/>
            <person name="Webb J.S."/>
            <person name="Jaromczyk J."/>
            <person name="Schardl C.L."/>
        </authorList>
    </citation>
    <scope>NUCLEOTIDE SEQUENCE [LARGE SCALE GENOMIC DNA]</scope>
    <source>
        <strain evidence="4">CY1</strain>
    </source>
</reference>
<dbReference type="SMART" id="SM00710">
    <property type="entry name" value="PbH1"/>
    <property type="match status" value="10"/>
</dbReference>
<dbReference type="OrthoDB" id="2488735at2"/>